<dbReference type="EMBL" id="CP002299">
    <property type="protein sequence ID" value="ADP83719.1"/>
    <property type="molecule type" value="Genomic_DNA"/>
</dbReference>
<proteinExistence type="predicted"/>
<dbReference type="STRING" id="298654.FraEuI1c_5735"/>
<accession>E3IVR7</accession>
<protein>
    <submittedName>
        <fullName evidence="1">Uncharacterized protein</fullName>
    </submittedName>
</protein>
<evidence type="ECO:0000313" key="2">
    <source>
        <dbReference type="Proteomes" id="UP000002484"/>
    </source>
</evidence>
<evidence type="ECO:0000313" key="1">
    <source>
        <dbReference type="EMBL" id="ADP83719.1"/>
    </source>
</evidence>
<dbReference type="Proteomes" id="UP000002484">
    <property type="component" value="Chromosome"/>
</dbReference>
<dbReference type="InParanoid" id="E3IVR7"/>
<organism evidence="1 2">
    <name type="scientific">Pseudofrankia inefficax (strain DSM 45817 / CECT 9037 / DDB 130130 / EuI1c)</name>
    <name type="common">Frankia inefficax</name>
    <dbReference type="NCBI Taxonomy" id="298654"/>
    <lineage>
        <taxon>Bacteria</taxon>
        <taxon>Bacillati</taxon>
        <taxon>Actinomycetota</taxon>
        <taxon>Actinomycetes</taxon>
        <taxon>Frankiales</taxon>
        <taxon>Frankiaceae</taxon>
        <taxon>Pseudofrankia</taxon>
    </lineage>
</organism>
<reference evidence="1 2" key="1">
    <citation type="submission" date="2010-10" db="EMBL/GenBank/DDBJ databases">
        <title>Complete sequence of Frankia sp. EuI1c.</title>
        <authorList>
            <consortium name="US DOE Joint Genome Institute"/>
            <person name="Lucas S."/>
            <person name="Copeland A."/>
            <person name="Lapidus A."/>
            <person name="Cheng J.-F."/>
            <person name="Bruce D."/>
            <person name="Goodwin L."/>
            <person name="Pitluck S."/>
            <person name="Chertkov O."/>
            <person name="Detter J.C."/>
            <person name="Han C."/>
            <person name="Tapia R."/>
            <person name="Land M."/>
            <person name="Hauser L."/>
            <person name="Jeffries C."/>
            <person name="Kyrpides N."/>
            <person name="Ivanova N."/>
            <person name="Mikhailova N."/>
            <person name="Beauchemin N."/>
            <person name="Sen A."/>
            <person name="Sur S.A."/>
            <person name="Gtari M."/>
            <person name="Wall L."/>
            <person name="Tisa L."/>
            <person name="Woyke T."/>
        </authorList>
    </citation>
    <scope>NUCLEOTIDE SEQUENCE [LARGE SCALE GENOMIC DNA]</scope>
    <source>
        <strain evidence="2">DSM 45817 / CECT 9037 / EuI1c</strain>
    </source>
</reference>
<gene>
    <name evidence="1" type="ordered locus">FraEuI1c_5735</name>
</gene>
<dbReference type="KEGG" id="fri:FraEuI1c_5735"/>
<dbReference type="HOGENOM" id="CLU_2751973_0_0_11"/>
<name>E3IVR7_PSEI1</name>
<keyword evidence="2" id="KW-1185">Reference proteome</keyword>
<dbReference type="AlphaFoldDB" id="E3IVR7"/>
<sequence length="70" mass="7220">MAGWVLAIDVGTSFTTAASGGHDILAQAGITLIASDYYSDLIPALIELRRTVANTRSPATPSGTGESGRR</sequence>